<dbReference type="NCBIfam" id="TIGR00254">
    <property type="entry name" value="GGDEF"/>
    <property type="match status" value="1"/>
</dbReference>
<feature type="transmembrane region" description="Helical" evidence="1">
    <location>
        <begin position="6"/>
        <end position="24"/>
    </location>
</feature>
<keyword evidence="5" id="KW-1185">Reference proteome</keyword>
<dbReference type="SUPFAM" id="SSF55073">
    <property type="entry name" value="Nucleotide cyclase"/>
    <property type="match status" value="1"/>
</dbReference>
<dbReference type="Gene3D" id="1.10.3210.10">
    <property type="entry name" value="Hypothetical protein af1432"/>
    <property type="match status" value="1"/>
</dbReference>
<dbReference type="InterPro" id="IPR003607">
    <property type="entry name" value="HD/PDEase_dom"/>
</dbReference>
<keyword evidence="1" id="KW-0472">Membrane</keyword>
<dbReference type="InterPro" id="IPR037522">
    <property type="entry name" value="HD_GYP_dom"/>
</dbReference>
<feature type="transmembrane region" description="Helical" evidence="1">
    <location>
        <begin position="95"/>
        <end position="116"/>
    </location>
</feature>
<dbReference type="SMART" id="SM00267">
    <property type="entry name" value="GGDEF"/>
    <property type="match status" value="1"/>
</dbReference>
<evidence type="ECO:0000313" key="4">
    <source>
        <dbReference type="EMBL" id="SDM52844.1"/>
    </source>
</evidence>
<dbReference type="SUPFAM" id="SSF109604">
    <property type="entry name" value="HD-domain/PDEase-like"/>
    <property type="match status" value="1"/>
</dbReference>
<evidence type="ECO:0000256" key="1">
    <source>
        <dbReference type="SAM" id="Phobius"/>
    </source>
</evidence>
<sequence length="669" mass="76539">MNVGLLVLYWAAAVMLIGLMIKVYKEHEAIGKSLLMASFCAIGSILSYSVNFLTNDYTAMSIGVSINLIFQDYLLISLLHYCVDFTRLRNRYLTVVEWIFIIVGLADAFVFIMNIFNERALKFSYNMVGNCYVLGYEASTGFAIHAIYDIFILAFIISVLFIKCLRIPYVYWGRYSSLIIGGILVLLVKYLFISDYVDIRFDISILFYALLGILLYWNTFWYSKKNMLSITHTMIIDHMRVPVILFDYEGVVADFNTALAEIFPDIELDNRDQTIEWFIFNKKCKDLATKIEFTWTVNERIYECKVHKLYSGAKRLLGVILVMQDVTDLTKAYDDLERSVTFDALTGLYNKRSFYRECAKNLNNYLTICVTDIDNLSRINDNYGQDVGDRVLMGFANILTEKTSKKDFIARLDGGNIVILSRKRDKALYLEMEEIMETIQKRLSTKKMRVTAEFGLVALNKNEPVDTNVNIAITSMRNKKMLSKDSARSSLVGSLKQGLNEYDTDADKQIERERILCNKFALALDLTELEIGQLAMLATLHDIGKVSIPNSVLMKNGALNEDEKALMRTHPEKGYRIAKAAKELEGIADAIRSHHERYDGSGYPDGLKGEDIPLLARIFSIVDAYDAMTHDRPYRKTLTKEEAVKELREFSGSQFDPKLVEVFVTKVIR</sequence>
<dbReference type="Pfam" id="PF00990">
    <property type="entry name" value="GGDEF"/>
    <property type="match status" value="1"/>
</dbReference>
<keyword evidence="1" id="KW-0812">Transmembrane</keyword>
<feature type="transmembrane region" description="Helical" evidence="1">
    <location>
        <begin position="33"/>
        <end position="53"/>
    </location>
</feature>
<feature type="domain" description="GGDEF" evidence="2">
    <location>
        <begin position="364"/>
        <end position="492"/>
    </location>
</feature>
<dbReference type="EMBL" id="FNHZ01000001">
    <property type="protein sequence ID" value="SDM52844.1"/>
    <property type="molecule type" value="Genomic_DNA"/>
</dbReference>
<dbReference type="InterPro" id="IPR000160">
    <property type="entry name" value="GGDEF_dom"/>
</dbReference>
<reference evidence="5" key="1">
    <citation type="submission" date="2016-10" db="EMBL/GenBank/DDBJ databases">
        <authorList>
            <person name="Varghese N."/>
            <person name="Submissions S."/>
        </authorList>
    </citation>
    <scope>NUCLEOTIDE SEQUENCE [LARGE SCALE GENOMIC DNA]</scope>
    <source>
        <strain evidence="5">M83</strain>
    </source>
</reference>
<feature type="transmembrane region" description="Helical" evidence="1">
    <location>
        <begin position="174"/>
        <end position="193"/>
    </location>
</feature>
<feature type="transmembrane region" description="Helical" evidence="1">
    <location>
        <begin position="199"/>
        <end position="217"/>
    </location>
</feature>
<dbReference type="InterPro" id="IPR029787">
    <property type="entry name" value="Nucleotide_cyclase"/>
</dbReference>
<dbReference type="RefSeq" id="WP_074520804.1">
    <property type="nucleotide sequence ID" value="NZ_FNHZ01000001.1"/>
</dbReference>
<feature type="transmembrane region" description="Helical" evidence="1">
    <location>
        <begin position="142"/>
        <end position="162"/>
    </location>
</feature>
<dbReference type="PANTHER" id="PTHR43155">
    <property type="entry name" value="CYCLIC DI-GMP PHOSPHODIESTERASE PA4108-RELATED"/>
    <property type="match status" value="1"/>
</dbReference>
<name>A0A1G9TZL5_9FIRM</name>
<dbReference type="InterPro" id="IPR043128">
    <property type="entry name" value="Rev_trsase/Diguanyl_cyclase"/>
</dbReference>
<dbReference type="CDD" id="cd00077">
    <property type="entry name" value="HDc"/>
    <property type="match status" value="1"/>
</dbReference>
<organism evidence="4 5">
    <name type="scientific">Lachnospira pectinoschiza</name>
    <dbReference type="NCBI Taxonomy" id="28052"/>
    <lineage>
        <taxon>Bacteria</taxon>
        <taxon>Bacillati</taxon>
        <taxon>Bacillota</taxon>
        <taxon>Clostridia</taxon>
        <taxon>Lachnospirales</taxon>
        <taxon>Lachnospiraceae</taxon>
        <taxon>Lachnospira</taxon>
    </lineage>
</organism>
<evidence type="ECO:0000259" key="2">
    <source>
        <dbReference type="PROSITE" id="PS50887"/>
    </source>
</evidence>
<dbReference type="OrthoDB" id="9804747at2"/>
<keyword evidence="1" id="KW-1133">Transmembrane helix</keyword>
<dbReference type="InterPro" id="IPR031621">
    <property type="entry name" value="HisKA_7TM"/>
</dbReference>
<feature type="transmembrane region" description="Helical" evidence="1">
    <location>
        <begin position="59"/>
        <end position="83"/>
    </location>
</feature>
<dbReference type="AlphaFoldDB" id="A0A1G9TZL5"/>
<dbReference type="Pfam" id="PF13487">
    <property type="entry name" value="HD_5"/>
    <property type="match status" value="1"/>
</dbReference>
<evidence type="ECO:0000313" key="5">
    <source>
        <dbReference type="Proteomes" id="UP000187651"/>
    </source>
</evidence>
<gene>
    <name evidence="4" type="ORF">SAMN05216544_0548</name>
</gene>
<accession>A0A1G9TZL5</accession>
<dbReference type="PROSITE" id="PS51832">
    <property type="entry name" value="HD_GYP"/>
    <property type="match status" value="1"/>
</dbReference>
<proteinExistence type="predicted"/>
<dbReference type="Proteomes" id="UP000187651">
    <property type="component" value="Unassembled WGS sequence"/>
</dbReference>
<dbReference type="Pfam" id="PF16927">
    <property type="entry name" value="HisKA_7TM"/>
    <property type="match status" value="1"/>
</dbReference>
<dbReference type="PANTHER" id="PTHR43155:SF2">
    <property type="entry name" value="CYCLIC DI-GMP PHOSPHODIESTERASE PA4108"/>
    <property type="match status" value="1"/>
</dbReference>
<dbReference type="CDD" id="cd01949">
    <property type="entry name" value="GGDEF"/>
    <property type="match status" value="1"/>
</dbReference>
<feature type="domain" description="HD-GYP" evidence="3">
    <location>
        <begin position="484"/>
        <end position="669"/>
    </location>
</feature>
<protein>
    <submittedName>
        <fullName evidence="4">Diguanylate cyclase (GGDEF) domain-containing protein</fullName>
    </submittedName>
</protein>
<dbReference type="Gene3D" id="3.30.70.270">
    <property type="match status" value="1"/>
</dbReference>
<dbReference type="PROSITE" id="PS50887">
    <property type="entry name" value="GGDEF"/>
    <property type="match status" value="1"/>
</dbReference>
<evidence type="ECO:0000259" key="3">
    <source>
        <dbReference type="PROSITE" id="PS51832"/>
    </source>
</evidence>